<feature type="domain" description="HTH cro/C1-type" evidence="3">
    <location>
        <begin position="7"/>
        <end position="61"/>
    </location>
</feature>
<dbReference type="RefSeq" id="WP_005341234.1">
    <property type="nucleotide sequence ID" value="NZ_QSRA01000019.1"/>
</dbReference>
<dbReference type="GO" id="GO:0003677">
    <property type="term" value="F:DNA binding"/>
    <property type="evidence" value="ECO:0007669"/>
    <property type="project" value="UniProtKB-KW"/>
</dbReference>
<evidence type="ECO:0000259" key="3">
    <source>
        <dbReference type="PROSITE" id="PS50943"/>
    </source>
</evidence>
<keyword evidence="2" id="KW-1133">Transmembrane helix</keyword>
<dbReference type="SMART" id="SM00530">
    <property type="entry name" value="HTH_XRE"/>
    <property type="match status" value="1"/>
</dbReference>
<sequence length="121" mass="13912">MNFNEKLISLRKSKGLSQEELGAELNVSRQTISKWESCQSYPDFQRLVLLSDFFGLTLDELVKDIDVQEVREKNLNSERLNSIYSDVENAKKIIKWGIIIGGSIAVILLMVVIVLIFRFVY</sequence>
<accession>A0A3E4PK28</accession>
<keyword evidence="1" id="KW-0238">DNA-binding</keyword>
<dbReference type="Pfam" id="PF01381">
    <property type="entry name" value="HTH_3"/>
    <property type="match status" value="1"/>
</dbReference>
<organism evidence="4 5">
    <name type="scientific">Dorea formicigenerans</name>
    <dbReference type="NCBI Taxonomy" id="39486"/>
    <lineage>
        <taxon>Bacteria</taxon>
        <taxon>Bacillati</taxon>
        <taxon>Bacillota</taxon>
        <taxon>Clostridia</taxon>
        <taxon>Lachnospirales</taxon>
        <taxon>Lachnospiraceae</taxon>
        <taxon>Dorea</taxon>
    </lineage>
</organism>
<dbReference type="EMBL" id="QSRA01000019">
    <property type="protein sequence ID" value="RGK80426.1"/>
    <property type="molecule type" value="Genomic_DNA"/>
</dbReference>
<dbReference type="PANTHER" id="PTHR46558:SF13">
    <property type="entry name" value="HTH-TYPE TRANSCRIPTIONAL REGULATOR IMMR"/>
    <property type="match status" value="1"/>
</dbReference>
<gene>
    <name evidence="4" type="ORF">DXC93_12715</name>
</gene>
<dbReference type="InterPro" id="IPR010982">
    <property type="entry name" value="Lambda_DNA-bd_dom_sf"/>
</dbReference>
<dbReference type="Proteomes" id="UP000261324">
    <property type="component" value="Unassembled WGS sequence"/>
</dbReference>
<dbReference type="SUPFAM" id="SSF47413">
    <property type="entry name" value="lambda repressor-like DNA-binding domains"/>
    <property type="match status" value="1"/>
</dbReference>
<comment type="caution">
    <text evidence="4">The sequence shown here is derived from an EMBL/GenBank/DDBJ whole genome shotgun (WGS) entry which is preliminary data.</text>
</comment>
<dbReference type="InterPro" id="IPR001387">
    <property type="entry name" value="Cro/C1-type_HTH"/>
</dbReference>
<evidence type="ECO:0000256" key="1">
    <source>
        <dbReference type="ARBA" id="ARBA00023125"/>
    </source>
</evidence>
<dbReference type="PROSITE" id="PS50943">
    <property type="entry name" value="HTH_CROC1"/>
    <property type="match status" value="1"/>
</dbReference>
<keyword evidence="2" id="KW-0472">Membrane</keyword>
<feature type="transmembrane region" description="Helical" evidence="2">
    <location>
        <begin position="98"/>
        <end position="120"/>
    </location>
</feature>
<reference evidence="4 5" key="1">
    <citation type="submission" date="2018-08" db="EMBL/GenBank/DDBJ databases">
        <title>A genome reference for cultivated species of the human gut microbiota.</title>
        <authorList>
            <person name="Zou Y."/>
            <person name="Xue W."/>
            <person name="Luo G."/>
        </authorList>
    </citation>
    <scope>NUCLEOTIDE SEQUENCE [LARGE SCALE GENOMIC DNA]</scope>
    <source>
        <strain evidence="4 5">TF09-3</strain>
    </source>
</reference>
<dbReference type="AlphaFoldDB" id="A0A3E4PK28"/>
<proteinExistence type="predicted"/>
<evidence type="ECO:0000313" key="4">
    <source>
        <dbReference type="EMBL" id="RGK80426.1"/>
    </source>
</evidence>
<dbReference type="CDD" id="cd00093">
    <property type="entry name" value="HTH_XRE"/>
    <property type="match status" value="1"/>
</dbReference>
<evidence type="ECO:0000256" key="2">
    <source>
        <dbReference type="SAM" id="Phobius"/>
    </source>
</evidence>
<keyword evidence="2" id="KW-0812">Transmembrane</keyword>
<dbReference type="Gene3D" id="1.10.260.40">
    <property type="entry name" value="lambda repressor-like DNA-binding domains"/>
    <property type="match status" value="1"/>
</dbReference>
<dbReference type="PANTHER" id="PTHR46558">
    <property type="entry name" value="TRACRIPTIONAL REGULATORY PROTEIN-RELATED-RELATED"/>
    <property type="match status" value="1"/>
</dbReference>
<evidence type="ECO:0000313" key="5">
    <source>
        <dbReference type="Proteomes" id="UP000261324"/>
    </source>
</evidence>
<protein>
    <submittedName>
        <fullName evidence="4">XRE family transcriptional regulator</fullName>
    </submittedName>
</protein>
<name>A0A3E4PK28_9FIRM</name>